<keyword evidence="5" id="KW-1185">Reference proteome</keyword>
<dbReference type="AlphaFoldDB" id="A0A9P1GNQ8"/>
<dbReference type="EMBL" id="CAMXCT020006685">
    <property type="protein sequence ID" value="CAL1171649.1"/>
    <property type="molecule type" value="Genomic_DNA"/>
</dbReference>
<organism evidence="2">
    <name type="scientific">Cladocopium goreaui</name>
    <dbReference type="NCBI Taxonomy" id="2562237"/>
    <lineage>
        <taxon>Eukaryota</taxon>
        <taxon>Sar</taxon>
        <taxon>Alveolata</taxon>
        <taxon>Dinophyceae</taxon>
        <taxon>Suessiales</taxon>
        <taxon>Symbiodiniaceae</taxon>
        <taxon>Cladocopium</taxon>
    </lineage>
</organism>
<dbReference type="Proteomes" id="UP001152797">
    <property type="component" value="Unassembled WGS sequence"/>
</dbReference>
<evidence type="ECO:0000256" key="1">
    <source>
        <dbReference type="SAM" id="MobiDB-lite"/>
    </source>
</evidence>
<reference evidence="3" key="2">
    <citation type="submission" date="2024-04" db="EMBL/GenBank/DDBJ databases">
        <authorList>
            <person name="Chen Y."/>
            <person name="Shah S."/>
            <person name="Dougan E. K."/>
            <person name="Thang M."/>
            <person name="Chan C."/>
        </authorList>
    </citation>
    <scope>NUCLEOTIDE SEQUENCE [LARGE SCALE GENOMIC DNA]</scope>
</reference>
<name>A0A9P1GNQ8_9DINO</name>
<gene>
    <name evidence="2" type="ORF">C1SCF055_LOCUS42856</name>
</gene>
<evidence type="ECO:0000313" key="3">
    <source>
        <dbReference type="EMBL" id="CAL1171649.1"/>
    </source>
</evidence>
<evidence type="ECO:0000313" key="2">
    <source>
        <dbReference type="EMBL" id="CAI4018274.1"/>
    </source>
</evidence>
<protein>
    <submittedName>
        <fullName evidence="4">Intraflagellar transport protein 80-like</fullName>
    </submittedName>
</protein>
<sequence length="431" mass="47820">MTRIRTGIARRPDGPEDANPMNRRLPAEVVSRRKGENRAHPGKAVKEEVAPSHLSTDLKQVLAMKPEARSKWLAKAVQQAHPQDGRLSPKSIYDIIAHAKFANDLNEKMGQRMYRVLHANLSLFSTKQQKFLEKECALAKQFAVAAFAPVPGAEEEDTTAADAMEDMMARCRAFVRERQSERGERNIQEGATTSNGEEAEAEAAEAAEIPPVGTPQALQAPDAKQATQDEAAELREANAETPFEQPISQAEPQKEVEADGPLTRASKSRSRSRSSPSKTKAQGVSMDATAGSQEKDVKDAKDEASKLKKASKPESKENGKGKTSEKPKSKEGKDTKDTKASDKAKKSKDEVSRDQSRDTKTKNAKSYKEKAKESRRRENHKRGRARDESESSRSRRRSDKRRGKKSRNSSDSSSFVSRKRGRSSSSRPRRR</sequence>
<proteinExistence type="predicted"/>
<evidence type="ECO:0000313" key="4">
    <source>
        <dbReference type="EMBL" id="CAL4805586.1"/>
    </source>
</evidence>
<comment type="caution">
    <text evidence="2">The sequence shown here is derived from an EMBL/GenBank/DDBJ whole genome shotgun (WGS) entry which is preliminary data.</text>
</comment>
<feature type="compositionally biased region" description="Basic and acidic residues" evidence="1">
    <location>
        <begin position="176"/>
        <end position="187"/>
    </location>
</feature>
<feature type="compositionally biased region" description="Basic residues" evidence="1">
    <location>
        <begin position="394"/>
        <end position="407"/>
    </location>
</feature>
<accession>A0A9P1GNQ8</accession>
<feature type="region of interest" description="Disordered" evidence="1">
    <location>
        <begin position="1"/>
        <end position="48"/>
    </location>
</feature>
<dbReference type="OrthoDB" id="448497at2759"/>
<feature type="compositionally biased region" description="Basic residues" evidence="1">
    <location>
        <begin position="417"/>
        <end position="431"/>
    </location>
</feature>
<dbReference type="EMBL" id="CAMXCT030006685">
    <property type="protein sequence ID" value="CAL4805586.1"/>
    <property type="molecule type" value="Genomic_DNA"/>
</dbReference>
<feature type="compositionally biased region" description="Basic and acidic residues" evidence="1">
    <location>
        <begin position="293"/>
        <end position="376"/>
    </location>
</feature>
<feature type="region of interest" description="Disordered" evidence="1">
    <location>
        <begin position="176"/>
        <end position="431"/>
    </location>
</feature>
<evidence type="ECO:0000313" key="5">
    <source>
        <dbReference type="Proteomes" id="UP001152797"/>
    </source>
</evidence>
<reference evidence="2" key="1">
    <citation type="submission" date="2022-10" db="EMBL/GenBank/DDBJ databases">
        <authorList>
            <person name="Chen Y."/>
            <person name="Dougan E. K."/>
            <person name="Chan C."/>
            <person name="Rhodes N."/>
            <person name="Thang M."/>
        </authorList>
    </citation>
    <scope>NUCLEOTIDE SEQUENCE</scope>
</reference>
<dbReference type="EMBL" id="CAMXCT010006685">
    <property type="protein sequence ID" value="CAI4018274.1"/>
    <property type="molecule type" value="Genomic_DNA"/>
</dbReference>
<feature type="compositionally biased region" description="Basic and acidic residues" evidence="1">
    <location>
        <begin position="30"/>
        <end position="48"/>
    </location>
</feature>